<dbReference type="EMBL" id="BLBS01000037">
    <property type="protein sequence ID" value="GET89695.1"/>
    <property type="molecule type" value="Genomic_DNA"/>
</dbReference>
<accession>A0A640KKY3</accession>
<name>A0A640KKY3_LEITA</name>
<reference evidence="1" key="1">
    <citation type="submission" date="2019-11" db="EMBL/GenBank/DDBJ databases">
        <title>Leishmania tarentolae CDS.</title>
        <authorList>
            <person name="Goto Y."/>
            <person name="Yamagishi J."/>
        </authorList>
    </citation>
    <scope>NUCLEOTIDE SEQUENCE [LARGE SCALE GENOMIC DNA]</scope>
    <source>
        <strain evidence="1">Parrot Tar II</strain>
    </source>
</reference>
<dbReference type="Proteomes" id="UP000419144">
    <property type="component" value="Unassembled WGS sequence"/>
</dbReference>
<evidence type="ECO:0000313" key="2">
    <source>
        <dbReference type="Proteomes" id="UP000419144"/>
    </source>
</evidence>
<dbReference type="VEuPathDB" id="TriTrypDB:LtaPh_2705151"/>
<protein>
    <submittedName>
        <fullName evidence="1">Calpain-like cysteine peptidase, putative</fullName>
    </submittedName>
</protein>
<keyword evidence="2" id="KW-1185">Reference proteome</keyword>
<evidence type="ECO:0000313" key="1">
    <source>
        <dbReference type="EMBL" id="GET89695.1"/>
    </source>
</evidence>
<organism evidence="1 2">
    <name type="scientific">Leishmania tarentolae</name>
    <name type="common">Sauroleishmania tarentolae</name>
    <dbReference type="NCBI Taxonomy" id="5689"/>
    <lineage>
        <taxon>Eukaryota</taxon>
        <taxon>Discoba</taxon>
        <taxon>Euglenozoa</taxon>
        <taxon>Kinetoplastea</taxon>
        <taxon>Metakinetoplastina</taxon>
        <taxon>Trypanosomatida</taxon>
        <taxon>Trypanosomatidae</taxon>
        <taxon>Leishmaniinae</taxon>
        <taxon>Leishmania</taxon>
        <taxon>lizard Leishmania</taxon>
    </lineage>
</organism>
<proteinExistence type="predicted"/>
<sequence>MHSLWQVRFALSCVHALGNGRRTLVHLVQELPQRGGVCVTGVEHFHVRSLRVTVLSVLAQRQRPRRTAPVIRRQALGTLLRNTPVSKRLHTLLHLLLQRLDQSGVLLRVLPQLPQPPLHVSNLRVAIQKRAQLLCCQRRIHALQHRSLAGLHRNGKITRTLPQLLPQTRSLLCICAGAGAHAAQPLHLHLVESGIRVQWQLRRQHALVQLGKDLATLTVLQLLRNLHSARVQLRLLERYAVRVARTALFQLRALRLLRAELSILVDRQQLQRNSRRLRSKIRAVARKSTPRQLTRAGKQLRLQSCNLGPVPRRAHSARALLLQAAKLGVLVQRQRPQRHTMHSLWQVHFALSCVHALGNGRRTLVHRVQEPLQRSNFRVTGFEHFHVRSLRVTVLSVLAQRQRLRRTAPVLRRQALGTLLRNTPVSKRLHTLLHLLLQRLDRIGVLLRVLPQLPQPPLHVSNLRVAIQKRAQLLCCQRRIHALQHRSLAGLHRNSKITRTLPQLLPQTRSLLRICAGAGAHAAQPLHLHLVESGIRVQWQLRRQHALVQLGKDLATLTVLQLLRNLHGARVQLRLLERYALRVARTALFQLRALRLLRAELSILVDRQQLQRNSRRLRSKIRAVARKSTPRQLTRAGKQLRLQSCNLGPVPRRAHSARALLLQAAKLGVLVQRQRPQRHTMHSLWQVRFALSCVHALGNGRRTLVHLVQELPQRNGVCVTGVEHFHVRSLRVTVLGVLAQRQRPRRTAPVIRRQALGTLLRNTPVSKRLHTLLHLLLQRLDQSGVLLRVLPQLPQPPLHVSNLRVAIQKRAQLLCCQRRIHALQHRSLAGLHRNGKITRTLPQLLPQTRSLLCICAGAGAHAAQPLHLHLVESGIRVQWQLRRQHALVQLGKDLATLTVLQLLRNLHSARVQLRLLERYAVRVARTALFQLRALRLLRAELSILVDRQQLQRNSRRLRSKIRAVARKSTPRQLTRAGKQLRLQSCNLGPVPRRAHSARALLLQAAKLGVLVQRQRPQRHTMHSLWQVRFALSCVHALGNGRRTLVHLVQELPQRNGVCVTGVEHFHVRSLRVTVLGVLAQRQRPRRTAPVIRRQALGTLLRNTPVSKRLHTLLHLLLQRLDRIGVLLRVLPQLPQPPLHVSNLRVAIQKRAQLLCCQRRIHALQHRSLAGLHRNGKITRTLPQLLPQTRSLLCICAGAGAHAAQPLHLHLVESGIRVQWQLRRQHALVQLGKELATLTVLQLLRNLHSARVQLRLLERYALRVARTALFQLRALRLLRAELSILVDRQQLQRNSRRLRSKIRAVGRKSTPRQLTRAGKQLRLQSCNLGPVPRRAHSARALLLQAAKLGVLVQRQRPQRHTMHSLWQVRFALSCVHALGNGRRTLVHLVQELPQRNGVCVTGVEHFHVRSLRVTVLGVLAQRQRPRRTAPVIRRQALGTLLRNTPVSKRLHTLLHLLLQRLDRIGVLLRVLPQLPQPPLHVSNLRVAIQKRAQLLCCQRRIHALQHRSLAGLHRNSKITRTLPQLLPQTRSLLRICAGAGAHAAQPLHLHLVESGIRVQWQLRRQHALVQLGKELATLTVLQLLRNLHSARVQLRLLERYALRVARTALFQLRALRLLRAELSILVDRQQLQRNSRRLRSKIRAVARKSTPRQLTRAGKQLRLQSCNLGPVPRRAHSARALLLQAAKLGVLVQRQRPQRHTMHSLWQVRFALSCVHALGNGRRTLVHLVQELPQRNGVCVTGVEHFHVRSLRVTVLGVLAQRQRPRRTAPVIRRQALGTLLRNTPVSKRLHTLLHLLLQRLDRIGVLLRVLPQLPQPPLHVSNLRVAIQKRAQLLCCQRRIHALQHRSLAGLHRNSKITRTLPQLLPQTRSLLRICAGAGAHAAQPLHLHLVESGIRVQWQLRHRNALVRLGKELATLTVLQLLRNLHSARVQLRLLERYAVRVARTALFQLRALRLLRAELSILVDRQQLQRNSRRLRSKIRAVARKSTPRQLTRAGKQLRLQSYNLGPVPRRAHSARALLLQAAKLGVLVQRQRPQRHTMHSLWQVRFALSYVHALGNGRRTLVHLVQELPQRNGVCVTGVEHFHVRSLRVTVLSVLAQRQRPRRTAPVIRRQALGTLLRNTPVSKRLHTLLHLLLQRLDRIGVLLRVLPQLPQPPLHVSNLRVAIQKRAQLLCCQRRIHALQHRSLAGLHRNGKITRTLPQLLPQTRSLLRICAGAGVHAAQPLHLHLVESGIRVQ</sequence>
<gene>
    <name evidence="1" type="ORF">LtaPh_2705151</name>
</gene>
<comment type="caution">
    <text evidence="1">The sequence shown here is derived from an EMBL/GenBank/DDBJ whole genome shotgun (WGS) entry which is preliminary data.</text>
</comment>